<accession>A0A517L5F9</accession>
<sequence length="496" mass="56606">MPPVVPQYFESPLTPATSKSKPKHPSIPSPPRKPLLRLEIRDLSAKGSLAFLSLPQCGSILHNAVDAVLAWLYTSSSKIPPTRSITLILRDMPGVAYTTGSDIDSDHKEIHFSTSYIEGQMHKDGFEKEVLGVITHEMVHCWQWNAQGSCPGGLIEGIADFVRLRAGFVPGHWKKEVGGEWDAGYQHTGYFLDYLERKFGDGTVVKINETLRDRVYKERVFWEECCGCGVEELWKEYEKHLKKHLKKDKDKDKEEDGQGSEESFEIVEALETTEGGSSPRNDRMIETMKDGLGGLGGRTSPFGSQPTRRPQAERDNSDEEEQEVDEEEEEHDYDNGYDEHHDKEDDEDLGPEVVEQLRMLDEKLQETRDAFAERRRQTGRLVESNAEKDYLMQITLLTQQDKKRVLFQARQKRAEMHASGHDFHKGHDGKGTMEHSMKQLEFDGDISMQGQVEAQIHGIEGQARELRNPQAQVELEIEKQRERREEDMADATNPFL</sequence>
<name>A0A517L5F9_9PEZI</name>
<protein>
    <submittedName>
        <fullName evidence="2">Uncharacterized protein</fullName>
    </submittedName>
</protein>
<dbReference type="Proteomes" id="UP000316270">
    <property type="component" value="Chromosome 5"/>
</dbReference>
<dbReference type="InterPro" id="IPR007541">
    <property type="entry name" value="Uncharacterised_BSP"/>
</dbReference>
<feature type="compositionally biased region" description="Basic and acidic residues" evidence="1">
    <location>
        <begin position="280"/>
        <end position="289"/>
    </location>
</feature>
<evidence type="ECO:0000313" key="3">
    <source>
        <dbReference type="Proteomes" id="UP000316270"/>
    </source>
</evidence>
<gene>
    <name evidence="2" type="ORF">FKW77_005453</name>
</gene>
<feature type="compositionally biased region" description="Basic and acidic residues" evidence="1">
    <location>
        <begin position="333"/>
        <end position="343"/>
    </location>
</feature>
<feature type="region of interest" description="Disordered" evidence="1">
    <location>
        <begin position="462"/>
        <end position="496"/>
    </location>
</feature>
<dbReference type="AlphaFoldDB" id="A0A517L5F9"/>
<dbReference type="PANTHER" id="PTHR33321:SF12">
    <property type="entry name" value="PLANT BASIC SECRETORY PROTEIN (BSP) FAMILY PROTEIN"/>
    <property type="match status" value="1"/>
</dbReference>
<dbReference type="Pfam" id="PF04450">
    <property type="entry name" value="BSP"/>
    <property type="match status" value="1"/>
</dbReference>
<dbReference type="EMBL" id="CP042189">
    <property type="protein sequence ID" value="QDS70851.1"/>
    <property type="molecule type" value="Genomic_DNA"/>
</dbReference>
<reference evidence="2 3" key="1">
    <citation type="submission" date="2019-07" db="EMBL/GenBank/DDBJ databases">
        <title>Finished genome of Venturia effusa.</title>
        <authorList>
            <person name="Young C.A."/>
            <person name="Cox M.P."/>
            <person name="Ganley A.R.D."/>
            <person name="David W.J."/>
        </authorList>
    </citation>
    <scope>NUCLEOTIDE SEQUENCE [LARGE SCALE GENOMIC DNA]</scope>
    <source>
        <strain evidence="3">albino</strain>
    </source>
</reference>
<dbReference type="OrthoDB" id="891726at2759"/>
<evidence type="ECO:0000313" key="2">
    <source>
        <dbReference type="EMBL" id="QDS70851.1"/>
    </source>
</evidence>
<evidence type="ECO:0000256" key="1">
    <source>
        <dbReference type="SAM" id="MobiDB-lite"/>
    </source>
</evidence>
<feature type="region of interest" description="Disordered" evidence="1">
    <location>
        <begin position="1"/>
        <end position="33"/>
    </location>
</feature>
<dbReference type="PANTHER" id="PTHR33321">
    <property type="match status" value="1"/>
</dbReference>
<feature type="region of interest" description="Disordered" evidence="1">
    <location>
        <begin position="245"/>
        <end position="349"/>
    </location>
</feature>
<feature type="compositionally biased region" description="Basic and acidic residues" evidence="1">
    <location>
        <begin position="247"/>
        <end position="256"/>
    </location>
</feature>
<proteinExistence type="predicted"/>
<feature type="compositionally biased region" description="Basic and acidic residues" evidence="1">
    <location>
        <begin position="476"/>
        <end position="486"/>
    </location>
</feature>
<dbReference type="STRING" id="50376.A0A517L5F9"/>
<keyword evidence="3" id="KW-1185">Reference proteome</keyword>
<organism evidence="2 3">
    <name type="scientific">Venturia effusa</name>
    <dbReference type="NCBI Taxonomy" id="50376"/>
    <lineage>
        <taxon>Eukaryota</taxon>
        <taxon>Fungi</taxon>
        <taxon>Dikarya</taxon>
        <taxon>Ascomycota</taxon>
        <taxon>Pezizomycotina</taxon>
        <taxon>Dothideomycetes</taxon>
        <taxon>Pleosporomycetidae</taxon>
        <taxon>Venturiales</taxon>
        <taxon>Venturiaceae</taxon>
        <taxon>Venturia</taxon>
    </lineage>
</organism>
<feature type="compositionally biased region" description="Acidic residues" evidence="1">
    <location>
        <begin position="316"/>
        <end position="332"/>
    </location>
</feature>